<evidence type="ECO:0000313" key="1">
    <source>
        <dbReference type="EMBL" id="SIN44360.1"/>
    </source>
</evidence>
<accession>A0A1N6BDD8</accession>
<dbReference type="Proteomes" id="UP000185124">
    <property type="component" value="Unassembled WGS sequence"/>
</dbReference>
<dbReference type="InterPro" id="IPR046828">
    <property type="entry name" value="RepSA"/>
</dbReference>
<dbReference type="EMBL" id="FSQT01000002">
    <property type="protein sequence ID" value="SIN44360.1"/>
    <property type="molecule type" value="Genomic_DNA"/>
</dbReference>
<dbReference type="AlphaFoldDB" id="A0A1N6BDD8"/>
<reference evidence="2" key="1">
    <citation type="submission" date="2016-12" db="EMBL/GenBank/DDBJ databases">
        <authorList>
            <person name="Varghese N."/>
            <person name="Submissions S."/>
        </authorList>
    </citation>
    <scope>NUCLEOTIDE SEQUENCE [LARGE SCALE GENOMIC DNA]</scope>
    <source>
        <strain evidence="2">DSM 45599</strain>
    </source>
</reference>
<dbReference type="STRING" id="709881.SAMN04489832_7232"/>
<sequence>MGSHARLRRPLPHQARRYSVTFQLLRDTRVTYRRNEDQDQGAGEHIKAVDHLDDTTPIVGTLTFAGVGWHTTGDALLANTAAALARARHAAGREELAHELGTALTSGTATAAA</sequence>
<dbReference type="Pfam" id="PF20199">
    <property type="entry name" value="RepSA"/>
    <property type="match status" value="1"/>
</dbReference>
<name>A0A1N6BDD8_9ACTN</name>
<gene>
    <name evidence="1" type="ORF">SAMN04489832_7232</name>
</gene>
<evidence type="ECO:0000313" key="2">
    <source>
        <dbReference type="Proteomes" id="UP000185124"/>
    </source>
</evidence>
<proteinExistence type="predicted"/>
<keyword evidence="2" id="KW-1185">Reference proteome</keyword>
<protein>
    <submittedName>
        <fullName evidence="1">Uncharacterized protein</fullName>
    </submittedName>
</protein>
<organism evidence="1 2">
    <name type="scientific">Micromonospora cremea</name>
    <dbReference type="NCBI Taxonomy" id="709881"/>
    <lineage>
        <taxon>Bacteria</taxon>
        <taxon>Bacillati</taxon>
        <taxon>Actinomycetota</taxon>
        <taxon>Actinomycetes</taxon>
        <taxon>Micromonosporales</taxon>
        <taxon>Micromonosporaceae</taxon>
        <taxon>Micromonospora</taxon>
    </lineage>
</organism>